<organism evidence="1 2">
    <name type="scientific">Xenotaenia resolanae</name>
    <dbReference type="NCBI Taxonomy" id="208358"/>
    <lineage>
        <taxon>Eukaryota</taxon>
        <taxon>Metazoa</taxon>
        <taxon>Chordata</taxon>
        <taxon>Craniata</taxon>
        <taxon>Vertebrata</taxon>
        <taxon>Euteleostomi</taxon>
        <taxon>Actinopterygii</taxon>
        <taxon>Neopterygii</taxon>
        <taxon>Teleostei</taxon>
        <taxon>Neoteleostei</taxon>
        <taxon>Acanthomorphata</taxon>
        <taxon>Ovalentaria</taxon>
        <taxon>Atherinomorphae</taxon>
        <taxon>Cyprinodontiformes</taxon>
        <taxon>Goodeidae</taxon>
        <taxon>Xenotaenia</taxon>
    </lineage>
</organism>
<feature type="non-terminal residue" evidence="1">
    <location>
        <position position="1"/>
    </location>
</feature>
<accession>A0ABV0VW45</accession>
<reference evidence="1 2" key="1">
    <citation type="submission" date="2021-06" db="EMBL/GenBank/DDBJ databases">
        <authorList>
            <person name="Palmer J.M."/>
        </authorList>
    </citation>
    <scope>NUCLEOTIDE SEQUENCE [LARGE SCALE GENOMIC DNA]</scope>
    <source>
        <strain evidence="1 2">XR_2019</strain>
        <tissue evidence="1">Muscle</tissue>
    </source>
</reference>
<evidence type="ECO:0000313" key="2">
    <source>
        <dbReference type="Proteomes" id="UP001444071"/>
    </source>
</evidence>
<proteinExistence type="predicted"/>
<sequence length="103" mass="12097">TLQLSEMDDIQVVESKPLLVDRELQGLREAVQQLVVKVWLYKHKFVAELNFFCHPALNVALMRHNCSLQLWSNAGMLIMQVFFLPKIRNENTFRLFPISYCKC</sequence>
<protein>
    <submittedName>
        <fullName evidence="1">Uncharacterized protein</fullName>
    </submittedName>
</protein>
<gene>
    <name evidence="1" type="ORF">XENORESO_010861</name>
</gene>
<dbReference type="Proteomes" id="UP001444071">
    <property type="component" value="Unassembled WGS sequence"/>
</dbReference>
<dbReference type="EMBL" id="JAHRIM010013365">
    <property type="protein sequence ID" value="MEQ2261475.1"/>
    <property type="molecule type" value="Genomic_DNA"/>
</dbReference>
<name>A0ABV0VW45_9TELE</name>
<keyword evidence="2" id="KW-1185">Reference proteome</keyword>
<evidence type="ECO:0000313" key="1">
    <source>
        <dbReference type="EMBL" id="MEQ2261475.1"/>
    </source>
</evidence>
<comment type="caution">
    <text evidence="1">The sequence shown here is derived from an EMBL/GenBank/DDBJ whole genome shotgun (WGS) entry which is preliminary data.</text>
</comment>